<evidence type="ECO:0000256" key="6">
    <source>
        <dbReference type="SAM" id="MobiDB-lite"/>
    </source>
</evidence>
<accession>A0ABR4DL87</accession>
<name>A0ABR4DL87_9PEZI</name>
<dbReference type="CDD" id="cd07229">
    <property type="entry name" value="Pat_TGL3_like"/>
    <property type="match status" value="1"/>
</dbReference>
<comment type="caution">
    <text evidence="5">Lacks conserved residue(s) required for the propagation of feature annotation.</text>
</comment>
<feature type="compositionally biased region" description="Basic and acidic residues" evidence="6">
    <location>
        <begin position="646"/>
        <end position="655"/>
    </location>
</feature>
<comment type="caution">
    <text evidence="9">The sequence shown here is derived from an EMBL/GenBank/DDBJ whole genome shotgun (WGS) entry which is preliminary data.</text>
</comment>
<comment type="function">
    <text evidence="1">Probable lipid hydrolase.</text>
</comment>
<feature type="compositionally biased region" description="Acidic residues" evidence="6">
    <location>
        <begin position="195"/>
        <end position="204"/>
    </location>
</feature>
<feature type="region of interest" description="Disordered" evidence="6">
    <location>
        <begin position="624"/>
        <end position="661"/>
    </location>
</feature>
<dbReference type="Pfam" id="PF01734">
    <property type="entry name" value="Patatin"/>
    <property type="match status" value="1"/>
</dbReference>
<evidence type="ECO:0000313" key="9">
    <source>
        <dbReference type="EMBL" id="KAL2271135.1"/>
    </source>
</evidence>
<evidence type="ECO:0000256" key="1">
    <source>
        <dbReference type="ARBA" id="ARBA00002682"/>
    </source>
</evidence>
<keyword evidence="10" id="KW-1185">Reference proteome</keyword>
<feature type="region of interest" description="Disordered" evidence="6">
    <location>
        <begin position="152"/>
        <end position="217"/>
    </location>
</feature>
<evidence type="ECO:0000256" key="3">
    <source>
        <dbReference type="ARBA" id="ARBA00022963"/>
    </source>
</evidence>
<proteinExistence type="predicted"/>
<keyword evidence="2" id="KW-0378">Hydrolase</keyword>
<dbReference type="SUPFAM" id="SSF52151">
    <property type="entry name" value="FabD/lysophospholipase-like"/>
    <property type="match status" value="1"/>
</dbReference>
<feature type="chain" id="PRO_5046540205" description="PNPLA domain-containing protein" evidence="7">
    <location>
        <begin position="21"/>
        <end position="661"/>
    </location>
</feature>
<protein>
    <recommendedName>
        <fullName evidence="8">PNPLA domain-containing protein</fullName>
    </recommendedName>
</protein>
<keyword evidence="3" id="KW-0442">Lipid degradation</keyword>
<dbReference type="EMBL" id="JAZGUE010000001">
    <property type="protein sequence ID" value="KAL2271135.1"/>
    <property type="molecule type" value="Genomic_DNA"/>
</dbReference>
<organism evidence="9 10">
    <name type="scientific">Remersonia thermophila</name>
    <dbReference type="NCBI Taxonomy" id="72144"/>
    <lineage>
        <taxon>Eukaryota</taxon>
        <taxon>Fungi</taxon>
        <taxon>Dikarya</taxon>
        <taxon>Ascomycota</taxon>
        <taxon>Pezizomycotina</taxon>
        <taxon>Sordariomycetes</taxon>
        <taxon>Sordariomycetidae</taxon>
        <taxon>Sordariales</taxon>
        <taxon>Sordariales incertae sedis</taxon>
        <taxon>Remersonia</taxon>
    </lineage>
</organism>
<dbReference type="InterPro" id="IPR002641">
    <property type="entry name" value="PNPLA_dom"/>
</dbReference>
<feature type="domain" description="PNPLA" evidence="8">
    <location>
        <begin position="251"/>
        <end position="455"/>
    </location>
</feature>
<dbReference type="RefSeq" id="XP_070869859.1">
    <property type="nucleotide sequence ID" value="XM_071011618.1"/>
</dbReference>
<feature type="signal peptide" evidence="7">
    <location>
        <begin position="1"/>
        <end position="20"/>
    </location>
</feature>
<dbReference type="Pfam" id="PF11815">
    <property type="entry name" value="DUF3336"/>
    <property type="match status" value="1"/>
</dbReference>
<evidence type="ECO:0000313" key="10">
    <source>
        <dbReference type="Proteomes" id="UP001600064"/>
    </source>
</evidence>
<evidence type="ECO:0000259" key="8">
    <source>
        <dbReference type="PROSITE" id="PS51635"/>
    </source>
</evidence>
<dbReference type="Proteomes" id="UP001600064">
    <property type="component" value="Unassembled WGS sequence"/>
</dbReference>
<evidence type="ECO:0000256" key="2">
    <source>
        <dbReference type="ARBA" id="ARBA00022801"/>
    </source>
</evidence>
<sequence length="661" mass="74128">MGALMSFLVSMWSMLWDVLCFWRHKTAFYLFNPSPQERWSQTLREATTYGEWAEAARQLDLLFGLDMWRHNPMSRDYDYRLINDRVRLIKEARQQGDIYRLFNLLRACMLRNLGNITSSKLFNCSFSGTKHLIDEYVQQYVAAIREIAALPAPSQYRGPPPVDTVVSEYEDGEVNPAGGNEGAGDTGRGPGAEEGAGEGEEGGPDEPAASPSTSPQYGAEFHSGMAAAAIPPQYKLDFLHDVRLGFGRTALVLQGGAIFGLCHLGVVKALLEQDLLPRVIIGTATGAMMAALVGVHPKEDLLRILQGDGIDLSAFARSAKGSVSPDTHNRRVMESMWTQWDTLTRRVRRFRKEGYFLDVKVLEECVRANIGDLTFEEAFNRSKRILNITVVPAGQDGIPTLLNYVTAPNVLVWTAAVASNASSSAFYGHRQTKILCKDAHGEIKPWAPTDTVDFRHWTLASSQSKDAAGPLARVAGLFNVNHYVISQARPYLVPFTQPDLYEPSFFGRYNRLSRARAFVMHMIGLETRHWLRMLDQLRLLPPSIRRFLVDETLPGPSLTLVPQVGWRDFVRLLETPTPATLEFWIRRGERSVWPAVAALRARLAIEMELDHAYQEVRRIKAGGLRRKGSHVETTGARAGTQHQQARRQDHQEHVHYGPQTP</sequence>
<reference evidence="9 10" key="1">
    <citation type="journal article" date="2024" name="Commun. Biol.">
        <title>Comparative genomic analysis of thermophilic fungi reveals convergent evolutionary adaptations and gene losses.</title>
        <authorList>
            <person name="Steindorff A.S."/>
            <person name="Aguilar-Pontes M.V."/>
            <person name="Robinson A.J."/>
            <person name="Andreopoulos B."/>
            <person name="LaButti K."/>
            <person name="Kuo A."/>
            <person name="Mondo S."/>
            <person name="Riley R."/>
            <person name="Otillar R."/>
            <person name="Haridas S."/>
            <person name="Lipzen A."/>
            <person name="Grimwood J."/>
            <person name="Schmutz J."/>
            <person name="Clum A."/>
            <person name="Reid I.D."/>
            <person name="Moisan M.C."/>
            <person name="Butler G."/>
            <person name="Nguyen T.T.M."/>
            <person name="Dewar K."/>
            <person name="Conant G."/>
            <person name="Drula E."/>
            <person name="Henrissat B."/>
            <person name="Hansel C."/>
            <person name="Singer S."/>
            <person name="Hutchinson M.I."/>
            <person name="de Vries R.P."/>
            <person name="Natvig D.O."/>
            <person name="Powell A.J."/>
            <person name="Tsang A."/>
            <person name="Grigoriev I.V."/>
        </authorList>
    </citation>
    <scope>NUCLEOTIDE SEQUENCE [LARGE SCALE GENOMIC DNA]</scope>
    <source>
        <strain evidence="9 10">ATCC 22073</strain>
    </source>
</reference>
<keyword evidence="7" id="KW-0732">Signal</keyword>
<dbReference type="PROSITE" id="PS51635">
    <property type="entry name" value="PNPLA"/>
    <property type="match status" value="1"/>
</dbReference>
<dbReference type="PANTHER" id="PTHR14226:SF44">
    <property type="entry name" value="TRIACYLGLYCEROL LIPASE 3"/>
    <property type="match status" value="1"/>
</dbReference>
<dbReference type="GeneID" id="98126262"/>
<dbReference type="PANTHER" id="PTHR14226">
    <property type="entry name" value="NEUROPATHY TARGET ESTERASE/SWISS CHEESE D.MELANOGASTER"/>
    <property type="match status" value="1"/>
</dbReference>
<evidence type="ECO:0000256" key="7">
    <source>
        <dbReference type="SAM" id="SignalP"/>
    </source>
</evidence>
<dbReference type="InterPro" id="IPR021771">
    <property type="entry name" value="Triacylglycerol_lipase_N"/>
</dbReference>
<dbReference type="InterPro" id="IPR016035">
    <property type="entry name" value="Acyl_Trfase/lysoPLipase"/>
</dbReference>
<gene>
    <name evidence="9" type="ORF">VTJ83DRAFT_506</name>
</gene>
<keyword evidence="4" id="KW-0443">Lipid metabolism</keyword>
<dbReference type="InterPro" id="IPR050301">
    <property type="entry name" value="NTE"/>
</dbReference>
<dbReference type="Gene3D" id="3.40.1090.10">
    <property type="entry name" value="Cytosolic phospholipase A2 catalytic domain"/>
    <property type="match status" value="1"/>
</dbReference>
<evidence type="ECO:0000256" key="4">
    <source>
        <dbReference type="ARBA" id="ARBA00023098"/>
    </source>
</evidence>
<feature type="compositionally biased region" description="Gly residues" evidence="6">
    <location>
        <begin position="179"/>
        <end position="194"/>
    </location>
</feature>
<evidence type="ECO:0000256" key="5">
    <source>
        <dbReference type="PROSITE-ProRule" id="PRU01161"/>
    </source>
</evidence>